<dbReference type="Proteomes" id="UP001530377">
    <property type="component" value="Unassembled WGS sequence"/>
</dbReference>
<feature type="transmembrane region" description="Helical" evidence="1">
    <location>
        <begin position="65"/>
        <end position="85"/>
    </location>
</feature>
<feature type="domain" description="Protein kinase" evidence="2">
    <location>
        <begin position="203"/>
        <end position="601"/>
    </location>
</feature>
<comment type="caution">
    <text evidence="3">The sequence shown here is derived from an EMBL/GenBank/DDBJ whole genome shotgun (WGS) entry which is preliminary data.</text>
</comment>
<dbReference type="InterPro" id="IPR051130">
    <property type="entry name" value="Mito_struct-func_regulator"/>
</dbReference>
<organism evidence="3 4">
    <name type="scientific">Cyclostephanos tholiformis</name>
    <dbReference type="NCBI Taxonomy" id="382380"/>
    <lineage>
        <taxon>Eukaryota</taxon>
        <taxon>Sar</taxon>
        <taxon>Stramenopiles</taxon>
        <taxon>Ochrophyta</taxon>
        <taxon>Bacillariophyta</taxon>
        <taxon>Coscinodiscophyceae</taxon>
        <taxon>Thalassiosirophycidae</taxon>
        <taxon>Stephanodiscales</taxon>
        <taxon>Stephanodiscaceae</taxon>
        <taxon>Cyclostephanos</taxon>
    </lineage>
</organism>
<evidence type="ECO:0000313" key="3">
    <source>
        <dbReference type="EMBL" id="KAL3816331.1"/>
    </source>
</evidence>
<dbReference type="PANTHER" id="PTHR43173:SF34">
    <property type="entry name" value="ABC1 ATYPICAL KINASE-LIKE DOMAIN-CONTAINING PROTEIN"/>
    <property type="match status" value="1"/>
</dbReference>
<dbReference type="SUPFAM" id="SSF56112">
    <property type="entry name" value="Protein kinase-like (PK-like)"/>
    <property type="match status" value="1"/>
</dbReference>
<dbReference type="InterPro" id="IPR011009">
    <property type="entry name" value="Kinase-like_dom_sf"/>
</dbReference>
<dbReference type="InterPro" id="IPR004147">
    <property type="entry name" value="ABC1_dom"/>
</dbReference>
<dbReference type="Pfam" id="PF03109">
    <property type="entry name" value="ABC1"/>
    <property type="match status" value="2"/>
</dbReference>
<evidence type="ECO:0000313" key="4">
    <source>
        <dbReference type="Proteomes" id="UP001530377"/>
    </source>
</evidence>
<keyword evidence="4" id="KW-1185">Reference proteome</keyword>
<accession>A0ABD3RVT6</accession>
<dbReference type="EMBL" id="JALLPB020000153">
    <property type="protein sequence ID" value="KAL3816331.1"/>
    <property type="molecule type" value="Genomic_DNA"/>
</dbReference>
<dbReference type="PANTHER" id="PTHR43173">
    <property type="entry name" value="ABC1 FAMILY PROTEIN"/>
    <property type="match status" value="1"/>
</dbReference>
<sequence>MLSSLRPSTSLIISRRKNSGLSSSTVRSFVIDDHRRRLSAAAVPRNDSIEGGNNGNDRSQRRRRFVLGMTGGGGVIASLCGVAYLNEYLGGTDGLLRTLNFYSLAIPKYLEYRMHMMLDSPDHVWDKLHEETSRAGLNKIMELQGFYVKSGQMCAANIGNAFPPIWQDTMAPLQDSCPTRPFDVVKSIIEEDYGRDMYEVFEYFEESPIGAASIGQVHRATLRGDGGRVVVKVMYPGVEDLFRGDVRTIKMFCEVAQPVHVPPLIEIEKQFMTEFDYRREARQLDIVRDNMIKANISGDSNSPCAIPRPYLDLCTKRVLVMEELKGGKLADELKRDVKRQMDRTKKSLEKFGHDEKKLEEGFMKEFALGENGPTSDEYETFIKFLDAKRRLSNAYSAVYNLSVGWLPGVTKREYEGKSSLPINHAKLIDDLLYIHGHQILVDGCFNGDPHPGNILLLGVEEGRPQLGLIDYGQVKVLTKEERLLFCKIIIALADEDKELVCSLLKEAGYSSKYMDHDVMYKFARVGYDEDNEELTEGKHIQLFMDHLHDLDPVKEVPQQYIMASRVSILLRGLGHAVHQSRSVAKSWKPIAVKVLREEGET</sequence>
<reference evidence="3 4" key="1">
    <citation type="submission" date="2024-10" db="EMBL/GenBank/DDBJ databases">
        <title>Updated reference genomes for cyclostephanoid diatoms.</title>
        <authorList>
            <person name="Roberts W.R."/>
            <person name="Alverson A.J."/>
        </authorList>
    </citation>
    <scope>NUCLEOTIDE SEQUENCE [LARGE SCALE GENOMIC DNA]</scope>
    <source>
        <strain evidence="3 4">AJA228-03</strain>
    </source>
</reference>
<keyword evidence="1" id="KW-0472">Membrane</keyword>
<evidence type="ECO:0000259" key="2">
    <source>
        <dbReference type="PROSITE" id="PS50011"/>
    </source>
</evidence>
<dbReference type="PROSITE" id="PS50011">
    <property type="entry name" value="PROTEIN_KINASE_DOM"/>
    <property type="match status" value="1"/>
</dbReference>
<dbReference type="InterPro" id="IPR000719">
    <property type="entry name" value="Prot_kinase_dom"/>
</dbReference>
<keyword evidence="1" id="KW-1133">Transmembrane helix</keyword>
<keyword evidence="1" id="KW-0812">Transmembrane</keyword>
<gene>
    <name evidence="3" type="ORF">ACHAXA_011431</name>
</gene>
<name>A0ABD3RVT6_9STRA</name>
<dbReference type="AlphaFoldDB" id="A0ABD3RVT6"/>
<evidence type="ECO:0000256" key="1">
    <source>
        <dbReference type="SAM" id="Phobius"/>
    </source>
</evidence>
<proteinExistence type="predicted"/>
<dbReference type="CDD" id="cd05121">
    <property type="entry name" value="ABC1_ADCK3-like"/>
    <property type="match status" value="1"/>
</dbReference>
<protein>
    <recommendedName>
        <fullName evidence="2">Protein kinase domain-containing protein</fullName>
    </recommendedName>
</protein>